<evidence type="ECO:0000256" key="1">
    <source>
        <dbReference type="SAM" id="MobiDB-lite"/>
    </source>
</evidence>
<proteinExistence type="predicted"/>
<keyword evidence="3" id="KW-1185">Reference proteome</keyword>
<evidence type="ECO:0000313" key="3">
    <source>
        <dbReference type="Proteomes" id="UP000499080"/>
    </source>
</evidence>
<dbReference type="Proteomes" id="UP000499080">
    <property type="component" value="Unassembled WGS sequence"/>
</dbReference>
<accession>A0A4Y2LUV9</accession>
<protein>
    <submittedName>
        <fullName evidence="2">Uncharacterized protein</fullName>
    </submittedName>
</protein>
<organism evidence="2 3">
    <name type="scientific">Araneus ventricosus</name>
    <name type="common">Orbweaver spider</name>
    <name type="synonym">Epeira ventricosa</name>
    <dbReference type="NCBI Taxonomy" id="182803"/>
    <lineage>
        <taxon>Eukaryota</taxon>
        <taxon>Metazoa</taxon>
        <taxon>Ecdysozoa</taxon>
        <taxon>Arthropoda</taxon>
        <taxon>Chelicerata</taxon>
        <taxon>Arachnida</taxon>
        <taxon>Araneae</taxon>
        <taxon>Araneomorphae</taxon>
        <taxon>Entelegynae</taxon>
        <taxon>Araneoidea</taxon>
        <taxon>Araneidae</taxon>
        <taxon>Araneus</taxon>
    </lineage>
</organism>
<comment type="caution">
    <text evidence="2">The sequence shown here is derived from an EMBL/GenBank/DDBJ whole genome shotgun (WGS) entry which is preliminary data.</text>
</comment>
<gene>
    <name evidence="2" type="ORF">AVEN_236392_1</name>
</gene>
<evidence type="ECO:0000313" key="2">
    <source>
        <dbReference type="EMBL" id="GBN18601.1"/>
    </source>
</evidence>
<reference evidence="2 3" key="1">
    <citation type="journal article" date="2019" name="Sci. Rep.">
        <title>Orb-weaving spider Araneus ventricosus genome elucidates the spidroin gene catalogue.</title>
        <authorList>
            <person name="Kono N."/>
            <person name="Nakamura H."/>
            <person name="Ohtoshi R."/>
            <person name="Moran D.A.P."/>
            <person name="Shinohara A."/>
            <person name="Yoshida Y."/>
            <person name="Fujiwara M."/>
            <person name="Mori M."/>
            <person name="Tomita M."/>
            <person name="Arakawa K."/>
        </authorList>
    </citation>
    <scope>NUCLEOTIDE SEQUENCE [LARGE SCALE GENOMIC DNA]</scope>
</reference>
<dbReference type="AlphaFoldDB" id="A0A4Y2LUV9"/>
<sequence>MASWQSSGFGLEVPRWPSGNVSDMGPEGSELENRFPRRSCMGAVARYIIRSGQTSSRWCGEEVWRGECQLRHRPHHLTGFQN</sequence>
<feature type="region of interest" description="Disordered" evidence="1">
    <location>
        <begin position="1"/>
        <end position="33"/>
    </location>
</feature>
<dbReference type="EMBL" id="BGPR01006393">
    <property type="protein sequence ID" value="GBN18601.1"/>
    <property type="molecule type" value="Genomic_DNA"/>
</dbReference>
<name>A0A4Y2LUV9_ARAVE</name>